<keyword evidence="5" id="KW-1185">Reference proteome</keyword>
<dbReference type="Gene3D" id="3.30.420.40">
    <property type="match status" value="1"/>
</dbReference>
<evidence type="ECO:0000313" key="4">
    <source>
        <dbReference type="EMBL" id="NGY04774.1"/>
    </source>
</evidence>
<dbReference type="CDD" id="cd24053">
    <property type="entry name" value="ASKHA_NBD_EcPPX-GppA-like"/>
    <property type="match status" value="1"/>
</dbReference>
<dbReference type="PANTHER" id="PTHR30005:SF14">
    <property type="entry name" value="EXOPOLYPHOSPHATASE"/>
    <property type="match status" value="1"/>
</dbReference>
<protein>
    <submittedName>
        <fullName evidence="4">Ppx/GppA family phosphatase</fullName>
    </submittedName>
</protein>
<dbReference type="Gene3D" id="3.30.420.150">
    <property type="entry name" value="Exopolyphosphatase. Domain 2"/>
    <property type="match status" value="1"/>
</dbReference>
<proteinExistence type="predicted"/>
<dbReference type="PIRSF" id="PIRSF001267">
    <property type="entry name" value="Pyrophosphatase_GppA_Ppx"/>
    <property type="match status" value="1"/>
</dbReference>
<evidence type="ECO:0000259" key="3">
    <source>
        <dbReference type="Pfam" id="PF21447"/>
    </source>
</evidence>
<dbReference type="Pfam" id="PF02541">
    <property type="entry name" value="Ppx-GppA"/>
    <property type="match status" value="1"/>
</dbReference>
<dbReference type="Proteomes" id="UP000472676">
    <property type="component" value="Unassembled WGS sequence"/>
</dbReference>
<dbReference type="InterPro" id="IPR050273">
    <property type="entry name" value="GppA/Ppx_hydrolase"/>
</dbReference>
<evidence type="ECO:0000313" key="5">
    <source>
        <dbReference type="Proteomes" id="UP000472676"/>
    </source>
</evidence>
<reference evidence="4 5" key="1">
    <citation type="journal article" date="2014" name="Int. J. Syst. Evol. Microbiol.">
        <title>Solimonas terrae sp. nov., isolated from soil.</title>
        <authorList>
            <person name="Kim S.J."/>
            <person name="Moon J.Y."/>
            <person name="Weon H.Y."/>
            <person name="Ahn J.H."/>
            <person name="Chen W.M."/>
            <person name="Kwon S.W."/>
        </authorList>
    </citation>
    <scope>NUCLEOTIDE SEQUENCE [LARGE SCALE GENOMIC DNA]</scope>
    <source>
        <strain evidence="4 5">KIS83-12</strain>
    </source>
</reference>
<dbReference type="FunFam" id="3.30.420.40:FF:000023">
    <property type="entry name" value="Guanosine-5'-triphosphate,3'-diphosphate pyrophosphatase"/>
    <property type="match status" value="1"/>
</dbReference>
<dbReference type="InterPro" id="IPR030673">
    <property type="entry name" value="PyroPPase_GppA_Ppx"/>
</dbReference>
<evidence type="ECO:0000256" key="1">
    <source>
        <dbReference type="ARBA" id="ARBA00022801"/>
    </source>
</evidence>
<evidence type="ECO:0000259" key="2">
    <source>
        <dbReference type="Pfam" id="PF02541"/>
    </source>
</evidence>
<dbReference type="Gene3D" id="1.10.3210.10">
    <property type="entry name" value="Hypothetical protein af1432"/>
    <property type="match status" value="1"/>
</dbReference>
<keyword evidence="1" id="KW-0378">Hydrolase</keyword>
<gene>
    <name evidence="4" type="ORF">G7Y85_08355</name>
</gene>
<feature type="domain" description="Ppx/GppA phosphatase C-terminal" evidence="3">
    <location>
        <begin position="322"/>
        <end position="496"/>
    </location>
</feature>
<dbReference type="AlphaFoldDB" id="A0A6M2BQZ9"/>
<dbReference type="EMBL" id="JAAMOW010000004">
    <property type="protein sequence ID" value="NGY04774.1"/>
    <property type="molecule type" value="Genomic_DNA"/>
</dbReference>
<dbReference type="InterPro" id="IPR003695">
    <property type="entry name" value="Ppx_GppA_N"/>
</dbReference>
<accession>A0A6M2BQZ9</accession>
<dbReference type="SUPFAM" id="SSF53067">
    <property type="entry name" value="Actin-like ATPase domain"/>
    <property type="match status" value="2"/>
</dbReference>
<organism evidence="4 5">
    <name type="scientific">Solimonas terrae</name>
    <dbReference type="NCBI Taxonomy" id="1396819"/>
    <lineage>
        <taxon>Bacteria</taxon>
        <taxon>Pseudomonadati</taxon>
        <taxon>Pseudomonadota</taxon>
        <taxon>Gammaproteobacteria</taxon>
        <taxon>Nevskiales</taxon>
        <taxon>Nevskiaceae</taxon>
        <taxon>Solimonas</taxon>
    </lineage>
</organism>
<dbReference type="GO" id="GO:0004309">
    <property type="term" value="F:exopolyphosphatase activity"/>
    <property type="evidence" value="ECO:0007669"/>
    <property type="project" value="TreeGrafter"/>
</dbReference>
<dbReference type="SUPFAM" id="SSF109604">
    <property type="entry name" value="HD-domain/PDEase-like"/>
    <property type="match status" value="1"/>
</dbReference>
<dbReference type="PANTHER" id="PTHR30005">
    <property type="entry name" value="EXOPOLYPHOSPHATASE"/>
    <property type="match status" value="1"/>
</dbReference>
<dbReference type="GO" id="GO:0006798">
    <property type="term" value="P:polyphosphate catabolic process"/>
    <property type="evidence" value="ECO:0007669"/>
    <property type="project" value="TreeGrafter"/>
</dbReference>
<dbReference type="InterPro" id="IPR043129">
    <property type="entry name" value="ATPase_NBD"/>
</dbReference>
<feature type="domain" description="Ppx/GppA phosphatase N-terminal" evidence="2">
    <location>
        <begin position="34"/>
        <end position="315"/>
    </location>
</feature>
<dbReference type="FunFam" id="3.30.420.150:FF:000001">
    <property type="entry name" value="Guanosine-5'-triphosphate,3'-diphosphate pyrophosphatase"/>
    <property type="match status" value="1"/>
</dbReference>
<comment type="caution">
    <text evidence="4">The sequence shown here is derived from an EMBL/GenBank/DDBJ whole genome shotgun (WGS) entry which is preliminary data.</text>
</comment>
<dbReference type="Pfam" id="PF21447">
    <property type="entry name" value="Ppx-GppA_III"/>
    <property type="match status" value="1"/>
</dbReference>
<dbReference type="InterPro" id="IPR048950">
    <property type="entry name" value="Ppx_GppA_C"/>
</dbReference>
<name>A0A6M2BQZ9_9GAMM</name>
<sequence length="510" mass="57036">MPRMPPAKPARSASTRAQEFAAIDLGSNSFHMLVARREGDKLQVIDRLRDSVRLAAGLEADRRLSPLVTERALACLRRFGERLRGIPGSQVRAVGTNTMRKLKAGSDFVATAEAALGHPIEVIAGAEEARLVYGGVIHGRGRSQPQRLVVDIGGGSTELIIGRGETPKLLESVSLGCVVHTQRFFGDGRITPIRFKRARLAAGVELEFLQQPYRDAGWDLAIGSSGTIRGIWRVMRENGWIDDEITRDGMEHLIALALRRRSIADIDFPALREDRRPVFIGGLAVLAGVFDALQIDRMETSDRALREGLLYDLLGRLSNRDIRNDSVQTMAQRYGVDVAHARDVERTALRIFEQLETPWKLDRVMAIPFLRWAATLHEVGLAITHNGYHKHGEYIVRHSDLQGFSQTDKHMLAALVRLHRGKFTPAPTAGLPGDWIVPVQKLAVILRLAYLLHRSRKPGLRPPLQADATRKALQLRFNRDGWLDRHPLTRADLEREVHYLAALPMTLRLV</sequence>